<protein>
    <recommendedName>
        <fullName evidence="7">Nucleoporin Nup133/Nup155-like N-terminal domain-containing protein</fullName>
    </recommendedName>
</protein>
<dbReference type="GO" id="GO:0017056">
    <property type="term" value="F:structural constituent of nuclear pore"/>
    <property type="evidence" value="ECO:0007669"/>
    <property type="project" value="InterPro"/>
</dbReference>
<dbReference type="GO" id="GO:0006606">
    <property type="term" value="P:protein import into nucleus"/>
    <property type="evidence" value="ECO:0007669"/>
    <property type="project" value="TreeGrafter"/>
</dbReference>
<dbReference type="SUPFAM" id="SSF117289">
    <property type="entry name" value="Nucleoporin domain"/>
    <property type="match status" value="1"/>
</dbReference>
<dbReference type="EMBL" id="CADEPM010000003">
    <property type="protein sequence ID" value="CAB3402691.1"/>
    <property type="molecule type" value="Genomic_DNA"/>
</dbReference>
<sequence>MSSAELELCLDGVPIEFPAIVKEAILATKRDEIFPNCASLNEKYCWYLTKSQLFIWERLVSGTNRTHIPMQLALPLSGLHLSTKTVVVYDGAQRSKGRSSTTGVLIVSPEGVLRHWNSVHSQSYAECVLDLGNEVILSVELVDPPTEDKPASFILVTTSGSVFYLRANPECPNSGMLAPYKIASRDTSSIRRRLSSIMFGGNNREMSLVSRSFLFWEKRSQQPFVACVYPDALTVFDIAEKRELWTVKSKHLFEPVISNYIESEIEERSINVTCRLIDASYFRNGIMILVAATHDKSQFISLYLTFIGKDWMETEPTDAVWTARVPMPEQRALFLKSNEGIYTKLELRIPSRSAEAMKSERTDGIIIINQFFIQSIYVPDDLENATIWDLTLCKTANLPPLDILLGSALCAQYCYILMLDSGVFTIRLLPRGFSDSLNGSFYTNEQSSSNSLEDWAALSCLLSEMVASGLPKTAPIQSFHKALDLFGEKDMVLSSAEIQNIRKMSDVEIAELVQQFLRAVIDYTDEANKVDAELHAKKVITSRTLLFLRHMDLFDRVANAKIPYDSADPNVMNEYRSGLSMLAEMNERVAAAAALWHWRGLHESNAEVFDAVFDAAVKNVVEAQNLGINNRETFFARLGLLHYIPREAFNQLMIAINKGKSQKYEVFHSIADMFIVIKMGISSLRRCKCAIEKKSGWWTFHTITTYYKKLCEKICEELKTNMCSECERSRLLAYVLNLYDFYLGEIDTQPDDDKILMDIILFGRVSEGMLLAEKHRDFGVLVKMALRSDKDTRQKSLNRFKKVFDYDDFEMYLCQFLKKHGRNDILLEQKGQRVDEYLDNFKELRYSREISNKQYAKAAYTLMSLAEAETKSFERFADFLSRAHACARAAEPGEPGVDDVLNFYKKRLPELKHRRAIPIDVIRSGYGDDLDVMMSIDEMLEWNMVECSTDEKTIEGYLRALHLLSDLKRVEDSADLQKRIDTLWKRLIEIEEWPRIKNRDEAEKKTVFGRLCTELVEYHPKLNGSSTSVWSIEDRLLVAPRNFDELLDSSQIDKKCKPWVKAHLKWVIERLEKRAKHGRTPFFLIDMENVGSLTTAALDGFAPILEIRKRKWTDEAMN</sequence>
<dbReference type="Proteomes" id="UP000494206">
    <property type="component" value="Unassembled WGS sequence"/>
</dbReference>
<reference evidence="5 6" key="1">
    <citation type="submission" date="2020-04" db="EMBL/GenBank/DDBJ databases">
        <authorList>
            <person name="Laetsch R D."/>
            <person name="Stevens L."/>
            <person name="Kumar S."/>
            <person name="Blaxter L. M."/>
        </authorList>
    </citation>
    <scope>NUCLEOTIDE SEQUENCE [LARGE SCALE GENOMIC DNA]</scope>
</reference>
<dbReference type="GO" id="GO:0031080">
    <property type="term" value="C:nuclear pore outer ring"/>
    <property type="evidence" value="ECO:0007669"/>
    <property type="project" value="TreeGrafter"/>
</dbReference>
<evidence type="ECO:0000313" key="5">
    <source>
        <dbReference type="EMBL" id="CAB3402691.1"/>
    </source>
</evidence>
<proteinExistence type="inferred from homology"/>
<comment type="similarity">
    <text evidence="2">Belongs to the nucleoporin Nup133 family.</text>
</comment>
<accession>A0A8S1EN64</accession>
<evidence type="ECO:0000256" key="2">
    <source>
        <dbReference type="ARBA" id="ARBA00005569"/>
    </source>
</evidence>
<dbReference type="GO" id="GO:0016973">
    <property type="term" value="P:poly(A)+ mRNA export from nucleus"/>
    <property type="evidence" value="ECO:0007669"/>
    <property type="project" value="TreeGrafter"/>
</dbReference>
<dbReference type="GO" id="GO:0000972">
    <property type="term" value="P:transcription-dependent tethering of RNA polymerase II gene DNA at nuclear periphery"/>
    <property type="evidence" value="ECO:0007669"/>
    <property type="project" value="TreeGrafter"/>
</dbReference>
<name>A0A8S1EN64_9PELO</name>
<comment type="caution">
    <text evidence="5">The sequence shown here is derived from an EMBL/GenBank/DDBJ whole genome shotgun (WGS) entry which is preliminary data.</text>
</comment>
<keyword evidence="4" id="KW-0539">Nucleus</keyword>
<dbReference type="PANTHER" id="PTHR13405">
    <property type="entry name" value="NUCLEAR PORE COMPLEX PROTEIN NUP133"/>
    <property type="match status" value="1"/>
</dbReference>
<evidence type="ECO:0000313" key="6">
    <source>
        <dbReference type="Proteomes" id="UP000494206"/>
    </source>
</evidence>
<gene>
    <name evidence="5" type="ORF">CBOVIS_LOCUS5278</name>
</gene>
<evidence type="ECO:0000256" key="1">
    <source>
        <dbReference type="ARBA" id="ARBA00004123"/>
    </source>
</evidence>
<evidence type="ECO:0000256" key="3">
    <source>
        <dbReference type="ARBA" id="ARBA00022448"/>
    </source>
</evidence>
<keyword evidence="3" id="KW-0813">Transport</keyword>
<evidence type="ECO:0008006" key="7">
    <source>
        <dbReference type="Google" id="ProtNLM"/>
    </source>
</evidence>
<dbReference type="Gene3D" id="2.130.10.10">
    <property type="entry name" value="YVTN repeat-like/Quinoprotein amine dehydrogenase"/>
    <property type="match status" value="1"/>
</dbReference>
<keyword evidence="6" id="KW-1185">Reference proteome</keyword>
<comment type="subcellular location">
    <subcellularLocation>
        <location evidence="1">Nucleus</location>
    </subcellularLocation>
</comment>
<dbReference type="OrthoDB" id="103454at2759"/>
<dbReference type="InterPro" id="IPR037624">
    <property type="entry name" value="Nup133-like"/>
</dbReference>
<dbReference type="InterPro" id="IPR015943">
    <property type="entry name" value="WD40/YVTN_repeat-like_dom_sf"/>
</dbReference>
<dbReference type="PANTHER" id="PTHR13405:SF11">
    <property type="entry name" value="NUCLEAR PORE COMPLEX PROTEIN NUP133"/>
    <property type="match status" value="1"/>
</dbReference>
<organism evidence="5 6">
    <name type="scientific">Caenorhabditis bovis</name>
    <dbReference type="NCBI Taxonomy" id="2654633"/>
    <lineage>
        <taxon>Eukaryota</taxon>
        <taxon>Metazoa</taxon>
        <taxon>Ecdysozoa</taxon>
        <taxon>Nematoda</taxon>
        <taxon>Chromadorea</taxon>
        <taxon>Rhabditida</taxon>
        <taxon>Rhabditina</taxon>
        <taxon>Rhabditomorpha</taxon>
        <taxon>Rhabditoidea</taxon>
        <taxon>Rhabditidae</taxon>
        <taxon>Peloderinae</taxon>
        <taxon>Caenorhabditis</taxon>
    </lineage>
</organism>
<dbReference type="AlphaFoldDB" id="A0A8S1EN64"/>
<evidence type="ECO:0000256" key="4">
    <source>
        <dbReference type="ARBA" id="ARBA00023242"/>
    </source>
</evidence>